<dbReference type="OrthoDB" id="9811391at2"/>
<keyword evidence="3" id="KW-1003">Cell membrane</keyword>
<evidence type="ECO:0000256" key="5">
    <source>
        <dbReference type="ARBA" id="ARBA00022989"/>
    </source>
</evidence>
<dbReference type="Proteomes" id="UP000075430">
    <property type="component" value="Unassembled WGS sequence"/>
</dbReference>
<evidence type="ECO:0000313" key="8">
    <source>
        <dbReference type="EMBL" id="KXZ17010.1"/>
    </source>
</evidence>
<accession>A0A150F490</accession>
<name>A0A150F490_9BACI</name>
<comment type="subcellular location">
    <subcellularLocation>
        <location evidence="1">Cell membrane</location>
        <topology evidence="1">Multi-pass membrane protein</topology>
    </subcellularLocation>
</comment>
<proteinExistence type="inferred from homology"/>
<dbReference type="AlphaFoldDB" id="A0A150F490"/>
<comment type="similarity">
    <text evidence="2">Belongs to the UPF0324 family.</text>
</comment>
<feature type="transmembrane region" description="Helical" evidence="7">
    <location>
        <begin position="243"/>
        <end position="262"/>
    </location>
</feature>
<gene>
    <name evidence="8" type="ORF">AXI58_01035</name>
</gene>
<feature type="transmembrane region" description="Helical" evidence="7">
    <location>
        <begin position="148"/>
        <end position="169"/>
    </location>
</feature>
<keyword evidence="4 7" id="KW-0812">Transmembrane</keyword>
<dbReference type="RefSeq" id="WP_061522481.1">
    <property type="nucleotide sequence ID" value="NZ_JARLZY010000023.1"/>
</dbReference>
<evidence type="ECO:0000256" key="3">
    <source>
        <dbReference type="ARBA" id="ARBA00022475"/>
    </source>
</evidence>
<evidence type="ECO:0000256" key="4">
    <source>
        <dbReference type="ARBA" id="ARBA00022692"/>
    </source>
</evidence>
<evidence type="ECO:0008006" key="10">
    <source>
        <dbReference type="Google" id="ProtNLM"/>
    </source>
</evidence>
<dbReference type="InterPro" id="IPR018383">
    <property type="entry name" value="UPF0324_pro"/>
</dbReference>
<protein>
    <recommendedName>
        <fullName evidence="10">Sulfate exporter family transporter</fullName>
    </recommendedName>
</protein>
<feature type="transmembrane region" description="Helical" evidence="7">
    <location>
        <begin position="87"/>
        <end position="109"/>
    </location>
</feature>
<feature type="transmembrane region" description="Helical" evidence="7">
    <location>
        <begin position="121"/>
        <end position="142"/>
    </location>
</feature>
<reference evidence="9" key="1">
    <citation type="submission" date="2016-02" db="EMBL/GenBank/DDBJ databases">
        <authorList>
            <person name="Dunlap C."/>
        </authorList>
    </citation>
    <scope>NUCLEOTIDE SEQUENCE [LARGE SCALE GENOMIC DNA]</scope>
    <source>
        <strain evidence="9">NRRL B-41092</strain>
    </source>
</reference>
<keyword evidence="5 7" id="KW-1133">Transmembrane helix</keyword>
<dbReference type="PANTHER" id="PTHR30106">
    <property type="entry name" value="INNER MEMBRANE PROTEIN YEIH-RELATED"/>
    <property type="match status" value="1"/>
</dbReference>
<dbReference type="Pfam" id="PF03601">
    <property type="entry name" value="Cons_hypoth698"/>
    <property type="match status" value="1"/>
</dbReference>
<feature type="transmembrane region" description="Helical" evidence="7">
    <location>
        <begin position="30"/>
        <end position="50"/>
    </location>
</feature>
<evidence type="ECO:0000256" key="7">
    <source>
        <dbReference type="SAM" id="Phobius"/>
    </source>
</evidence>
<evidence type="ECO:0000256" key="1">
    <source>
        <dbReference type="ARBA" id="ARBA00004651"/>
    </source>
</evidence>
<evidence type="ECO:0000256" key="6">
    <source>
        <dbReference type="ARBA" id="ARBA00023136"/>
    </source>
</evidence>
<feature type="transmembrane region" description="Helical" evidence="7">
    <location>
        <begin position="7"/>
        <end position="24"/>
    </location>
</feature>
<keyword evidence="6 7" id="KW-0472">Membrane</keyword>
<dbReference type="STRING" id="1793963.AXI58_01035"/>
<dbReference type="EMBL" id="LSBA01000023">
    <property type="protein sequence ID" value="KXZ17010.1"/>
    <property type="molecule type" value="Genomic_DNA"/>
</dbReference>
<evidence type="ECO:0000256" key="2">
    <source>
        <dbReference type="ARBA" id="ARBA00007977"/>
    </source>
</evidence>
<feature type="transmembrane region" description="Helical" evidence="7">
    <location>
        <begin position="274"/>
        <end position="294"/>
    </location>
</feature>
<evidence type="ECO:0000313" key="9">
    <source>
        <dbReference type="Proteomes" id="UP000075430"/>
    </source>
</evidence>
<dbReference type="PANTHER" id="PTHR30106:SF2">
    <property type="entry name" value="UPF0324 INNER MEMBRANE PROTEIN YEIH"/>
    <property type="match status" value="1"/>
</dbReference>
<keyword evidence="9" id="KW-1185">Reference proteome</keyword>
<organism evidence="8 9">
    <name type="scientific">Bacillus nakamurai</name>
    <dbReference type="NCBI Taxonomy" id="1793963"/>
    <lineage>
        <taxon>Bacteria</taxon>
        <taxon>Bacillati</taxon>
        <taxon>Bacillota</taxon>
        <taxon>Bacilli</taxon>
        <taxon>Bacillales</taxon>
        <taxon>Bacillaceae</taxon>
        <taxon>Bacillus</taxon>
    </lineage>
</organism>
<feature type="transmembrane region" description="Helical" evidence="7">
    <location>
        <begin position="209"/>
        <end position="231"/>
    </location>
</feature>
<comment type="caution">
    <text evidence="8">The sequence shown here is derived from an EMBL/GenBank/DDBJ whole genome shotgun (WGS) entry which is preliminary data.</text>
</comment>
<dbReference type="GO" id="GO:0005886">
    <property type="term" value="C:plasma membrane"/>
    <property type="evidence" value="ECO:0007669"/>
    <property type="project" value="UniProtKB-SubCell"/>
</dbReference>
<feature type="transmembrane region" description="Helical" evidence="7">
    <location>
        <begin position="306"/>
        <end position="328"/>
    </location>
</feature>
<sequence>MKNGVSVLRGISVTAVIAFAAFYAGSLPYLNMLGTLVIAMLIGMLCRTVVGERKSLEPGIAFSSKYLLKTGIILLGMRLNLADIYHAGWHVFAIAVSCMLFASAVVYMLSRLFRVDQNLSILTACGTAICGAAAVAAIAPQIKSNESAAAISAAAVSLLGTVFTVIYSLSYHILGFSPASFGAFCGATLHEVAHVAAAGSAGGKEAVEMAVIVKLTRVALLVPAALALGIWARRSGESEPLSFSSLPVPWFIFGFLGMSAVHTSGIISASQAAFLVQVSYVLIGMAMAGLGLKVHVAAFQNNGWRALAAGLIGSACLSLFGWAAVTFFL</sequence>